<dbReference type="InterPro" id="IPR003660">
    <property type="entry name" value="HAMP_dom"/>
</dbReference>
<evidence type="ECO:0000313" key="5">
    <source>
        <dbReference type="EMBL" id="GHC92050.1"/>
    </source>
</evidence>
<dbReference type="PROSITE" id="PS50885">
    <property type="entry name" value="HAMP"/>
    <property type="match status" value="1"/>
</dbReference>
<gene>
    <name evidence="5" type="ORF">GCM10007320_41730</name>
</gene>
<accession>A0ABQ3G5Q9</accession>
<evidence type="ECO:0000313" key="6">
    <source>
        <dbReference type="Proteomes" id="UP000626210"/>
    </source>
</evidence>
<evidence type="ECO:0008006" key="7">
    <source>
        <dbReference type="Google" id="ProtNLM"/>
    </source>
</evidence>
<evidence type="ECO:0000259" key="2">
    <source>
        <dbReference type="PROSITE" id="PS50113"/>
    </source>
</evidence>
<dbReference type="Pfam" id="PF00990">
    <property type="entry name" value="GGDEF"/>
    <property type="match status" value="1"/>
</dbReference>
<feature type="domain" description="PAC" evidence="2">
    <location>
        <begin position="439"/>
        <end position="494"/>
    </location>
</feature>
<dbReference type="InterPro" id="IPR043128">
    <property type="entry name" value="Rev_trsase/Diguanyl_cyclase"/>
</dbReference>
<evidence type="ECO:0000259" key="3">
    <source>
        <dbReference type="PROSITE" id="PS50885"/>
    </source>
</evidence>
<keyword evidence="6" id="KW-1185">Reference proteome</keyword>
<dbReference type="PROSITE" id="PS50887">
    <property type="entry name" value="GGDEF"/>
    <property type="match status" value="1"/>
</dbReference>
<dbReference type="CDD" id="cd01949">
    <property type="entry name" value="GGDEF"/>
    <property type="match status" value="1"/>
</dbReference>
<dbReference type="Pfam" id="PF08448">
    <property type="entry name" value="PAS_4"/>
    <property type="match status" value="1"/>
</dbReference>
<dbReference type="Gene3D" id="3.30.70.270">
    <property type="match status" value="1"/>
</dbReference>
<dbReference type="NCBIfam" id="TIGR00229">
    <property type="entry name" value="sensory_box"/>
    <property type="match status" value="1"/>
</dbReference>
<dbReference type="PANTHER" id="PTHR46663">
    <property type="entry name" value="DIGUANYLATE CYCLASE DGCT-RELATED"/>
    <property type="match status" value="1"/>
</dbReference>
<dbReference type="Proteomes" id="UP000626210">
    <property type="component" value="Unassembled WGS sequence"/>
</dbReference>
<evidence type="ECO:0000256" key="1">
    <source>
        <dbReference type="SAM" id="Coils"/>
    </source>
</evidence>
<dbReference type="InterPro" id="IPR029787">
    <property type="entry name" value="Nucleotide_cyclase"/>
</dbReference>
<comment type="caution">
    <text evidence="5">The sequence shown here is derived from an EMBL/GenBank/DDBJ whole genome shotgun (WGS) entry which is preliminary data.</text>
</comment>
<dbReference type="InterPro" id="IPR013656">
    <property type="entry name" value="PAS_4"/>
</dbReference>
<dbReference type="SMART" id="SM00091">
    <property type="entry name" value="PAS"/>
    <property type="match status" value="1"/>
</dbReference>
<dbReference type="SUPFAM" id="SSF55785">
    <property type="entry name" value="PYP-like sensor domain (PAS domain)"/>
    <property type="match status" value="1"/>
</dbReference>
<dbReference type="PANTHER" id="PTHR46663:SF2">
    <property type="entry name" value="GGDEF DOMAIN-CONTAINING PROTEIN"/>
    <property type="match status" value="1"/>
</dbReference>
<name>A0ABQ3G5Q9_9BURK</name>
<dbReference type="InterPro" id="IPR052163">
    <property type="entry name" value="DGC-Regulatory_Protein"/>
</dbReference>
<feature type="coiled-coil region" evidence="1">
    <location>
        <begin position="347"/>
        <end position="374"/>
    </location>
</feature>
<dbReference type="InterPro" id="IPR000014">
    <property type="entry name" value="PAS"/>
</dbReference>
<organism evidence="5 6">
    <name type="scientific">Pseudorhodoferax aquiterrae</name>
    <dbReference type="NCBI Taxonomy" id="747304"/>
    <lineage>
        <taxon>Bacteria</taxon>
        <taxon>Pseudomonadati</taxon>
        <taxon>Pseudomonadota</taxon>
        <taxon>Betaproteobacteria</taxon>
        <taxon>Burkholderiales</taxon>
        <taxon>Comamonadaceae</taxon>
    </lineage>
</organism>
<dbReference type="InterPro" id="IPR000700">
    <property type="entry name" value="PAS-assoc_C"/>
</dbReference>
<dbReference type="InterPro" id="IPR000160">
    <property type="entry name" value="GGDEF_dom"/>
</dbReference>
<dbReference type="SMART" id="SM00267">
    <property type="entry name" value="GGDEF"/>
    <property type="match status" value="1"/>
</dbReference>
<reference evidence="6" key="1">
    <citation type="journal article" date="2019" name="Int. J. Syst. Evol. Microbiol.">
        <title>The Global Catalogue of Microorganisms (GCM) 10K type strain sequencing project: providing services to taxonomists for standard genome sequencing and annotation.</title>
        <authorList>
            <consortium name="The Broad Institute Genomics Platform"/>
            <consortium name="The Broad Institute Genome Sequencing Center for Infectious Disease"/>
            <person name="Wu L."/>
            <person name="Ma J."/>
        </authorList>
    </citation>
    <scope>NUCLEOTIDE SEQUENCE [LARGE SCALE GENOMIC DNA]</scope>
    <source>
        <strain evidence="6">KCTC 23314</strain>
    </source>
</reference>
<feature type="domain" description="HAMP" evidence="3">
    <location>
        <begin position="296"/>
        <end position="348"/>
    </location>
</feature>
<evidence type="ECO:0000259" key="4">
    <source>
        <dbReference type="PROSITE" id="PS50887"/>
    </source>
</evidence>
<sequence length="656" mass="72032">MLVAVVVLLFLVERFAERHATRTATAALAQIGWQMREQLDRGMAYRYEELRILSGLQDMQPGQLPEQRRAVLERVQQSFPLYAWIGYVHRDGRVEAATGGLLEGQDVSKRPWFQGGVQGAFVGDVHPALLLEKLLPQQQEPWRFVDIAMPVREGGGGLHAVLGAHLSWEWARDLQRNLLAQAQARYQAELFVVDAKRMVLLGPAGTEGKPLDLPAVGELRGAAGAAMRDWGDGRHYATAIVPTVGEGNYPGVGWVVVVRQSEQVAFADYHQLQREMAIGGIAVCLLAALCAPLAARRLARPLHRLTEAVGARAAGQARPVPPETAYREVELLSRALADADAREARDRAALEQVNAGLEERIAERTAQIRASQAQLHSITDNIPALVADVDRTLRYRFANRAYLDWFGRDPDALIGETMESLYGDAAVRLWQPELARVLQGERVQFERSMVLNGQRRHSTAIYLPYRDAHGQVDGFHALVFDTTASKELELRLEEEATRDALTGLPNRRLLQRNLPAALARSERQGHSLALLFLDLNGFKAVNDTHGHEAGDALLRQVGQRLVAAVRVTDTVARLAGDEYVVLLEPVNDPVADPVRVAAKIEAAIAAPFALEAATVQVSVSIGSAVYRPRCGISAEELLSGADHAMYAAKRSGRKPI</sequence>
<protein>
    <recommendedName>
        <fullName evidence="7">Diguanylate cyclase</fullName>
    </recommendedName>
</protein>
<dbReference type="EMBL" id="BMYK01000015">
    <property type="protein sequence ID" value="GHC92050.1"/>
    <property type="molecule type" value="Genomic_DNA"/>
</dbReference>
<dbReference type="SUPFAM" id="SSF55073">
    <property type="entry name" value="Nucleotide cyclase"/>
    <property type="match status" value="1"/>
</dbReference>
<dbReference type="PROSITE" id="PS50113">
    <property type="entry name" value="PAC"/>
    <property type="match status" value="1"/>
</dbReference>
<dbReference type="NCBIfam" id="TIGR00254">
    <property type="entry name" value="GGDEF"/>
    <property type="match status" value="1"/>
</dbReference>
<dbReference type="Gene3D" id="6.10.340.10">
    <property type="match status" value="1"/>
</dbReference>
<proteinExistence type="predicted"/>
<dbReference type="Gene3D" id="3.30.450.20">
    <property type="entry name" value="PAS domain"/>
    <property type="match status" value="2"/>
</dbReference>
<dbReference type="InterPro" id="IPR035965">
    <property type="entry name" value="PAS-like_dom_sf"/>
</dbReference>
<dbReference type="CDD" id="cd00130">
    <property type="entry name" value="PAS"/>
    <property type="match status" value="1"/>
</dbReference>
<feature type="domain" description="GGDEF" evidence="4">
    <location>
        <begin position="526"/>
        <end position="656"/>
    </location>
</feature>
<keyword evidence="1" id="KW-0175">Coiled coil</keyword>